<protein>
    <submittedName>
        <fullName evidence="2">Uncharacterized protein</fullName>
    </submittedName>
</protein>
<organism evidence="2 3">
    <name type="scientific">Spirosoma endophyticum</name>
    <dbReference type="NCBI Taxonomy" id="662367"/>
    <lineage>
        <taxon>Bacteria</taxon>
        <taxon>Pseudomonadati</taxon>
        <taxon>Bacteroidota</taxon>
        <taxon>Cytophagia</taxon>
        <taxon>Cytophagales</taxon>
        <taxon>Cytophagaceae</taxon>
        <taxon>Spirosoma</taxon>
    </lineage>
</organism>
<gene>
    <name evidence="2" type="ORF">SAMN05216167_106121</name>
</gene>
<proteinExistence type="predicted"/>
<reference evidence="2 3" key="1">
    <citation type="submission" date="2016-10" db="EMBL/GenBank/DDBJ databases">
        <authorList>
            <person name="de Groot N.N."/>
        </authorList>
    </citation>
    <scope>NUCLEOTIDE SEQUENCE [LARGE SCALE GENOMIC DNA]</scope>
    <source>
        <strain evidence="2 3">DSM 26130</strain>
    </source>
</reference>
<name>A0A1I1U7V6_9BACT</name>
<evidence type="ECO:0000313" key="2">
    <source>
        <dbReference type="EMBL" id="SFD65658.1"/>
    </source>
</evidence>
<evidence type="ECO:0000256" key="1">
    <source>
        <dbReference type="SAM" id="Phobius"/>
    </source>
</evidence>
<accession>A0A1I1U7V6</accession>
<feature type="transmembrane region" description="Helical" evidence="1">
    <location>
        <begin position="85"/>
        <end position="104"/>
    </location>
</feature>
<dbReference type="EMBL" id="FOLQ01000006">
    <property type="protein sequence ID" value="SFD65658.1"/>
    <property type="molecule type" value="Genomic_DNA"/>
</dbReference>
<keyword evidence="3" id="KW-1185">Reference proteome</keyword>
<keyword evidence="1" id="KW-0812">Transmembrane</keyword>
<sequence length="194" mass="22813">MPTEFIQKRRFSYRKFGLYSDRLLVEQKTISQFTKFEIKLDQIGSNLHYQSDNILAGKVFLYISIAIPLILTIANLIQHNSLLEIKYLIMNYILWLGIALANYLTEHQDDIILTGGSQNLFFYRNIPDEQSVLVFIDDVISASKSHMRNKYTKIDSYVSEGDFINRLQWLLANEIISEQDFAQLREEYRISRLM</sequence>
<evidence type="ECO:0000313" key="3">
    <source>
        <dbReference type="Proteomes" id="UP000198598"/>
    </source>
</evidence>
<keyword evidence="1" id="KW-1133">Transmembrane helix</keyword>
<feature type="transmembrane region" description="Helical" evidence="1">
    <location>
        <begin position="59"/>
        <end position="79"/>
    </location>
</feature>
<dbReference type="STRING" id="662367.SAMN05216167_106121"/>
<dbReference type="OrthoDB" id="1438982at2"/>
<dbReference type="AlphaFoldDB" id="A0A1I1U7V6"/>
<dbReference type="RefSeq" id="WP_093828321.1">
    <property type="nucleotide sequence ID" value="NZ_FOLQ01000006.1"/>
</dbReference>
<keyword evidence="1" id="KW-0472">Membrane</keyword>
<dbReference type="Proteomes" id="UP000198598">
    <property type="component" value="Unassembled WGS sequence"/>
</dbReference>